<keyword evidence="5" id="KW-0133">Cell shape</keyword>
<feature type="transmembrane region" description="Helical" evidence="8">
    <location>
        <begin position="91"/>
        <end position="109"/>
    </location>
</feature>
<evidence type="ECO:0000313" key="9">
    <source>
        <dbReference type="EMBL" id="MXO85252.1"/>
    </source>
</evidence>
<comment type="caution">
    <text evidence="9">The sequence shown here is derived from an EMBL/GenBank/DDBJ whole genome shotgun (WGS) entry which is preliminary data.</text>
</comment>
<reference evidence="9 10" key="1">
    <citation type="submission" date="2019-12" db="EMBL/GenBank/DDBJ databases">
        <title>Genomic-based taxomic classification of the family Erythrobacteraceae.</title>
        <authorList>
            <person name="Xu L."/>
        </authorList>
    </citation>
    <scope>NUCLEOTIDE SEQUENCE [LARGE SCALE GENOMIC DNA]</scope>
    <source>
        <strain evidence="9 10">MCCC 1A09962</strain>
    </source>
</reference>
<keyword evidence="3" id="KW-1003">Cell membrane</keyword>
<keyword evidence="7 8" id="KW-0472">Membrane</keyword>
<comment type="subcellular location">
    <subcellularLocation>
        <location evidence="1">Cell membrane</location>
        <topology evidence="1">Multi-pass membrane protein</topology>
    </subcellularLocation>
</comment>
<evidence type="ECO:0000256" key="8">
    <source>
        <dbReference type="SAM" id="Phobius"/>
    </source>
</evidence>
<dbReference type="GO" id="GO:0008360">
    <property type="term" value="P:regulation of cell shape"/>
    <property type="evidence" value="ECO:0007669"/>
    <property type="project" value="UniProtKB-KW"/>
</dbReference>
<feature type="transmembrane region" description="Helical" evidence="8">
    <location>
        <begin position="28"/>
        <end position="49"/>
    </location>
</feature>
<evidence type="ECO:0000256" key="7">
    <source>
        <dbReference type="ARBA" id="ARBA00023136"/>
    </source>
</evidence>
<dbReference type="Proteomes" id="UP000433104">
    <property type="component" value="Unassembled WGS sequence"/>
</dbReference>
<dbReference type="EMBL" id="WTYW01000001">
    <property type="protein sequence ID" value="MXO85252.1"/>
    <property type="molecule type" value="Genomic_DNA"/>
</dbReference>
<organism evidence="9 10">
    <name type="scientific">Parapontixanthobacter aurantiacus</name>
    <dbReference type="NCBI Taxonomy" id="1463599"/>
    <lineage>
        <taxon>Bacteria</taxon>
        <taxon>Pseudomonadati</taxon>
        <taxon>Pseudomonadota</taxon>
        <taxon>Alphaproteobacteria</taxon>
        <taxon>Sphingomonadales</taxon>
        <taxon>Erythrobacteraceae</taxon>
        <taxon>Parapontixanthobacter</taxon>
    </lineage>
</organism>
<accession>A0A844ZDA5</accession>
<evidence type="ECO:0000256" key="2">
    <source>
        <dbReference type="ARBA" id="ARBA00007776"/>
    </source>
</evidence>
<name>A0A844ZDA5_9SPHN</name>
<protein>
    <submittedName>
        <fullName evidence="9">Rod shape-determining protein MreD</fullName>
    </submittedName>
</protein>
<gene>
    <name evidence="9" type="ORF">GRI38_04345</name>
</gene>
<proteinExistence type="inferred from homology"/>
<feature type="transmembrane region" description="Helical" evidence="8">
    <location>
        <begin position="121"/>
        <end position="141"/>
    </location>
</feature>
<feature type="transmembrane region" description="Helical" evidence="8">
    <location>
        <begin position="147"/>
        <end position="169"/>
    </location>
</feature>
<evidence type="ECO:0000256" key="5">
    <source>
        <dbReference type="ARBA" id="ARBA00022960"/>
    </source>
</evidence>
<evidence type="ECO:0000256" key="1">
    <source>
        <dbReference type="ARBA" id="ARBA00004651"/>
    </source>
</evidence>
<keyword evidence="4 8" id="KW-0812">Transmembrane</keyword>
<keyword evidence="10" id="KW-1185">Reference proteome</keyword>
<comment type="similarity">
    <text evidence="2">Belongs to the MreD family.</text>
</comment>
<dbReference type="Pfam" id="PF04093">
    <property type="entry name" value="MreD"/>
    <property type="match status" value="1"/>
</dbReference>
<dbReference type="AlphaFoldDB" id="A0A844ZDA5"/>
<dbReference type="InterPro" id="IPR007227">
    <property type="entry name" value="Cell_shape_determining_MreD"/>
</dbReference>
<evidence type="ECO:0000256" key="4">
    <source>
        <dbReference type="ARBA" id="ARBA00022692"/>
    </source>
</evidence>
<sequence>MERYNPRARADQYGSRLHREHSTIVANIVPWASIMLGSILPLFVITAAIPWMPPLGYLTMIAWRIVRPGLLPMWAGFPLGLFDDLFSGQPLGSGILLFSLTLIAFEVIEARFPWRSFAQDWFTTGLCIIVYILFAMIVSGAKITGTLLFVMVPQIVLAILLFPLLARFISHLDRFRLVRWRSVR</sequence>
<dbReference type="RefSeq" id="WP_160681667.1">
    <property type="nucleotide sequence ID" value="NZ_WTYW01000001.1"/>
</dbReference>
<dbReference type="OrthoDB" id="7426601at2"/>
<keyword evidence="6 8" id="KW-1133">Transmembrane helix</keyword>
<evidence type="ECO:0000256" key="6">
    <source>
        <dbReference type="ARBA" id="ARBA00022989"/>
    </source>
</evidence>
<dbReference type="GO" id="GO:0005886">
    <property type="term" value="C:plasma membrane"/>
    <property type="evidence" value="ECO:0007669"/>
    <property type="project" value="UniProtKB-SubCell"/>
</dbReference>
<evidence type="ECO:0000313" key="10">
    <source>
        <dbReference type="Proteomes" id="UP000433104"/>
    </source>
</evidence>
<evidence type="ECO:0000256" key="3">
    <source>
        <dbReference type="ARBA" id="ARBA00022475"/>
    </source>
</evidence>